<keyword evidence="1" id="KW-0812">Transmembrane</keyword>
<dbReference type="RefSeq" id="WP_129015579.1">
    <property type="nucleotide sequence ID" value="NZ_SDDZ01000001.1"/>
</dbReference>
<evidence type="ECO:0000256" key="1">
    <source>
        <dbReference type="SAM" id="Phobius"/>
    </source>
</evidence>
<feature type="transmembrane region" description="Helical" evidence="1">
    <location>
        <begin position="159"/>
        <end position="180"/>
    </location>
</feature>
<reference evidence="2 3" key="1">
    <citation type="submission" date="2019-01" db="EMBL/GenBank/DDBJ databases">
        <title>Genome sequence of the Antarctic species Gelidibacter gilvus ACAM 158(T).</title>
        <authorList>
            <person name="Bowman J.P."/>
        </authorList>
    </citation>
    <scope>NUCLEOTIDE SEQUENCE [LARGE SCALE GENOMIC DNA]</scope>
    <source>
        <strain evidence="2 3">IC158</strain>
    </source>
</reference>
<feature type="transmembrane region" description="Helical" evidence="1">
    <location>
        <begin position="305"/>
        <end position="325"/>
    </location>
</feature>
<keyword evidence="1" id="KW-0472">Membrane</keyword>
<sequence length="445" mass="50752">MIKRIFIVALLTGFSQIISLVSVGFLKSLDQSLVYDIGNFESLVVIFTAIIALGLQLVTVRDIALADKWQKILINSQRDRFTFSLLIFVSIICFDLFFKEIKLDHLLFYVVIPLIALNSDYSFYGKGEPVKGAFLSFLRVFILSIFIILSVVFDNEYVKITYIITVLLTYLLVGLLSSYFNKQTYFLMPKKDFYKSYYASFNVGIASFALVFFGLGIVSFASFFFTEHAIANAYLLLKIYVFYIGIKRLLVQILFKELTDGDLVKYVDQIGVFVSIAVIIVFYYYPEFSIKFFTKDYQKSLDSMIYLLPAIFFTSISFAGSLELILKNKDKIYALGFIFGAVVVLVLVFIFSFVDNTNESYIYLAISIGELCAILIHGWGLGKFKFFKDRALYFIPSAVVLVTLNFLLMMLNSKLISLISFVAIVSVYILLILKNKIGKKVNIEN</sequence>
<feature type="transmembrane region" description="Helical" evidence="1">
    <location>
        <begin position="201"/>
        <end position="225"/>
    </location>
</feature>
<keyword evidence="3" id="KW-1185">Reference proteome</keyword>
<feature type="transmembrane region" description="Helical" evidence="1">
    <location>
        <begin position="105"/>
        <end position="124"/>
    </location>
</feature>
<dbReference type="AlphaFoldDB" id="A0A4Q0XKB0"/>
<feature type="transmembrane region" description="Helical" evidence="1">
    <location>
        <begin position="415"/>
        <end position="433"/>
    </location>
</feature>
<evidence type="ECO:0008006" key="4">
    <source>
        <dbReference type="Google" id="ProtNLM"/>
    </source>
</evidence>
<dbReference type="Proteomes" id="UP000289792">
    <property type="component" value="Unassembled WGS sequence"/>
</dbReference>
<comment type="caution">
    <text evidence="2">The sequence shown here is derived from an EMBL/GenBank/DDBJ whole genome shotgun (WGS) entry which is preliminary data.</text>
</comment>
<feature type="transmembrane region" description="Helical" evidence="1">
    <location>
        <begin position="332"/>
        <end position="354"/>
    </location>
</feature>
<dbReference type="OrthoDB" id="1412193at2"/>
<feature type="transmembrane region" description="Helical" evidence="1">
    <location>
        <begin position="43"/>
        <end position="60"/>
    </location>
</feature>
<feature type="transmembrane region" description="Helical" evidence="1">
    <location>
        <begin position="136"/>
        <end position="153"/>
    </location>
</feature>
<organism evidence="2 3">
    <name type="scientific">Gelidibacter gilvus</name>
    <dbReference type="NCBI Taxonomy" id="59602"/>
    <lineage>
        <taxon>Bacteria</taxon>
        <taxon>Pseudomonadati</taxon>
        <taxon>Bacteroidota</taxon>
        <taxon>Flavobacteriia</taxon>
        <taxon>Flavobacteriales</taxon>
        <taxon>Flavobacteriaceae</taxon>
        <taxon>Gelidibacter</taxon>
    </lineage>
</organism>
<feature type="transmembrane region" description="Helical" evidence="1">
    <location>
        <begin position="231"/>
        <end position="251"/>
    </location>
</feature>
<name>A0A4Q0XKB0_9FLAO</name>
<feature type="transmembrane region" description="Helical" evidence="1">
    <location>
        <begin position="81"/>
        <end position="99"/>
    </location>
</feature>
<evidence type="ECO:0000313" key="2">
    <source>
        <dbReference type="EMBL" id="RXJ52444.1"/>
    </source>
</evidence>
<gene>
    <name evidence="2" type="ORF">ESZ48_01730</name>
</gene>
<feature type="transmembrane region" description="Helical" evidence="1">
    <location>
        <begin position="360"/>
        <end position="379"/>
    </location>
</feature>
<proteinExistence type="predicted"/>
<feature type="transmembrane region" description="Helical" evidence="1">
    <location>
        <begin position="391"/>
        <end position="409"/>
    </location>
</feature>
<protein>
    <recommendedName>
        <fullName evidence="4">Polysaccharide biosynthesis protein</fullName>
    </recommendedName>
</protein>
<keyword evidence="1" id="KW-1133">Transmembrane helix</keyword>
<dbReference type="EMBL" id="SDDZ01000001">
    <property type="protein sequence ID" value="RXJ52444.1"/>
    <property type="molecule type" value="Genomic_DNA"/>
</dbReference>
<evidence type="ECO:0000313" key="3">
    <source>
        <dbReference type="Proteomes" id="UP000289792"/>
    </source>
</evidence>
<feature type="transmembrane region" description="Helical" evidence="1">
    <location>
        <begin position="263"/>
        <end position="285"/>
    </location>
</feature>
<accession>A0A4Q0XKB0</accession>